<evidence type="ECO:0000256" key="1">
    <source>
        <dbReference type="SAM" id="Phobius"/>
    </source>
</evidence>
<dbReference type="AlphaFoldDB" id="A0A8D1DXE8"/>
<proteinExistence type="predicted"/>
<name>A0A8D1DXE8_PIG</name>
<organism evidence="2 3">
    <name type="scientific">Sus scrofa</name>
    <name type="common">Pig</name>
    <dbReference type="NCBI Taxonomy" id="9823"/>
    <lineage>
        <taxon>Eukaryota</taxon>
        <taxon>Metazoa</taxon>
        <taxon>Chordata</taxon>
        <taxon>Craniata</taxon>
        <taxon>Vertebrata</taxon>
        <taxon>Euteleostomi</taxon>
        <taxon>Mammalia</taxon>
        <taxon>Eutheria</taxon>
        <taxon>Laurasiatheria</taxon>
        <taxon>Artiodactyla</taxon>
        <taxon>Suina</taxon>
        <taxon>Suidae</taxon>
        <taxon>Sus</taxon>
    </lineage>
</organism>
<evidence type="ECO:0000313" key="2">
    <source>
        <dbReference type="Ensembl" id="ENSSSCP00040013585.1"/>
    </source>
</evidence>
<feature type="transmembrane region" description="Helical" evidence="1">
    <location>
        <begin position="44"/>
        <end position="60"/>
    </location>
</feature>
<dbReference type="Ensembl" id="ENSSSCT00040032886.1">
    <property type="protein sequence ID" value="ENSSSCP00040013585.1"/>
    <property type="gene ID" value="ENSSSCG00040024637.1"/>
</dbReference>
<keyword evidence="1" id="KW-1133">Transmembrane helix</keyword>
<evidence type="ECO:0000313" key="3">
    <source>
        <dbReference type="Proteomes" id="UP000694722"/>
    </source>
</evidence>
<accession>A0A8D1DXE8</accession>
<keyword evidence="1" id="KW-0472">Membrane</keyword>
<dbReference type="Proteomes" id="UP000694722">
    <property type="component" value="Unplaced"/>
</dbReference>
<reference evidence="2" key="1">
    <citation type="submission" date="2025-08" db="UniProtKB">
        <authorList>
            <consortium name="Ensembl"/>
        </authorList>
    </citation>
    <scope>IDENTIFICATION</scope>
</reference>
<keyword evidence="1" id="KW-0812">Transmembrane</keyword>
<sequence length="101" mass="10812">MLILYPATLLNLLISSSSFGVESLGFSMCSIMSSAYSDSFTSSLPIWLPFISFVFLITVARTSKTMLNSSGESGHPCLVPDLSEKAFSFSPLSIIFAVGLS</sequence>
<protein>
    <submittedName>
        <fullName evidence="2">Uncharacterized protein</fullName>
    </submittedName>
</protein>